<proteinExistence type="predicted"/>
<gene>
    <name evidence="2" type="ORF">ARALYDRAFT_674397</name>
</gene>
<dbReference type="EMBL" id="GL348715">
    <property type="protein sequence ID" value="EFH60262.1"/>
    <property type="molecule type" value="Genomic_DNA"/>
</dbReference>
<protein>
    <submittedName>
        <fullName evidence="2">Predicted protein</fullName>
    </submittedName>
</protein>
<feature type="region of interest" description="Disordered" evidence="1">
    <location>
        <begin position="56"/>
        <end position="78"/>
    </location>
</feature>
<sequence>MGSVHCLMTYSSSSTAPRYISKLHEEIQTFKDRELEKETQIHDRLLLLQQFPQIQSPGFPTISNDPTNTSIDEDETQA</sequence>
<evidence type="ECO:0000313" key="3">
    <source>
        <dbReference type="Proteomes" id="UP000008694"/>
    </source>
</evidence>
<feature type="compositionally biased region" description="Polar residues" evidence="1">
    <location>
        <begin position="56"/>
        <end position="70"/>
    </location>
</feature>
<keyword evidence="3" id="KW-1185">Reference proteome</keyword>
<name>D7L7L2_ARALL</name>
<accession>D7L7L2</accession>
<dbReference type="HOGENOM" id="CLU_2625331_0_0_1"/>
<evidence type="ECO:0000313" key="2">
    <source>
        <dbReference type="EMBL" id="EFH60262.1"/>
    </source>
</evidence>
<dbReference type="Gramene" id="Al_scaffold_0003_3594">
    <property type="protein sequence ID" value="Al_scaffold_0003_3594"/>
    <property type="gene ID" value="Al_scaffold_0003_3594"/>
</dbReference>
<organism evidence="3">
    <name type="scientific">Arabidopsis lyrata subsp. lyrata</name>
    <name type="common">Lyre-leaved rock-cress</name>
    <dbReference type="NCBI Taxonomy" id="81972"/>
    <lineage>
        <taxon>Eukaryota</taxon>
        <taxon>Viridiplantae</taxon>
        <taxon>Streptophyta</taxon>
        <taxon>Embryophyta</taxon>
        <taxon>Tracheophyta</taxon>
        <taxon>Spermatophyta</taxon>
        <taxon>Magnoliopsida</taxon>
        <taxon>eudicotyledons</taxon>
        <taxon>Gunneridae</taxon>
        <taxon>Pentapetalae</taxon>
        <taxon>rosids</taxon>
        <taxon>malvids</taxon>
        <taxon>Brassicales</taxon>
        <taxon>Brassicaceae</taxon>
        <taxon>Camelineae</taxon>
        <taxon>Arabidopsis</taxon>
    </lineage>
</organism>
<dbReference type="AlphaFoldDB" id="D7L7L2"/>
<evidence type="ECO:0000256" key="1">
    <source>
        <dbReference type="SAM" id="MobiDB-lite"/>
    </source>
</evidence>
<reference evidence="3" key="1">
    <citation type="journal article" date="2011" name="Nat. Genet.">
        <title>The Arabidopsis lyrata genome sequence and the basis of rapid genome size change.</title>
        <authorList>
            <person name="Hu T.T."/>
            <person name="Pattyn P."/>
            <person name="Bakker E.G."/>
            <person name="Cao J."/>
            <person name="Cheng J.-F."/>
            <person name="Clark R.M."/>
            <person name="Fahlgren N."/>
            <person name="Fawcett J.A."/>
            <person name="Grimwood J."/>
            <person name="Gundlach H."/>
            <person name="Haberer G."/>
            <person name="Hollister J.D."/>
            <person name="Ossowski S."/>
            <person name="Ottilar R.P."/>
            <person name="Salamov A.A."/>
            <person name="Schneeberger K."/>
            <person name="Spannagl M."/>
            <person name="Wang X."/>
            <person name="Yang L."/>
            <person name="Nasrallah M.E."/>
            <person name="Bergelson J."/>
            <person name="Carrington J.C."/>
            <person name="Gaut B.S."/>
            <person name="Schmutz J."/>
            <person name="Mayer K.F.X."/>
            <person name="Van de Peer Y."/>
            <person name="Grigoriev I.V."/>
            <person name="Nordborg M."/>
            <person name="Weigel D."/>
            <person name="Guo Y.-L."/>
        </authorList>
    </citation>
    <scope>NUCLEOTIDE SEQUENCE [LARGE SCALE GENOMIC DNA]</scope>
    <source>
        <strain evidence="3">cv. MN47</strain>
    </source>
</reference>
<dbReference type="Proteomes" id="UP000008694">
    <property type="component" value="Unassembled WGS sequence"/>
</dbReference>